<reference evidence="2" key="2">
    <citation type="submission" date="2023-06" db="EMBL/GenBank/DDBJ databases">
        <authorList>
            <consortium name="Lawrence Berkeley National Laboratory"/>
            <person name="Haridas S."/>
            <person name="Hensen N."/>
            <person name="Bonometti L."/>
            <person name="Westerberg I."/>
            <person name="Brannstrom I.O."/>
            <person name="Guillou S."/>
            <person name="Cros-Aarteil S."/>
            <person name="Calhoun S."/>
            <person name="Kuo A."/>
            <person name="Mondo S."/>
            <person name="Pangilinan J."/>
            <person name="Riley R."/>
            <person name="Labutti K."/>
            <person name="Andreopoulos B."/>
            <person name="Lipzen A."/>
            <person name="Chen C."/>
            <person name="Yanf M."/>
            <person name="Daum C."/>
            <person name="Ng V."/>
            <person name="Clum A."/>
            <person name="Steindorff A."/>
            <person name="Ohm R."/>
            <person name="Martin F."/>
            <person name="Silar P."/>
            <person name="Natvig D."/>
            <person name="Lalanne C."/>
            <person name="Gautier V."/>
            <person name="Ament-Velasquez S.L."/>
            <person name="Kruys A."/>
            <person name="Hutchinson M.I."/>
            <person name="Powell A.J."/>
            <person name="Barry K."/>
            <person name="Miller A.N."/>
            <person name="Grigoriev I.V."/>
            <person name="Debuchy R."/>
            <person name="Gladieux P."/>
            <person name="Thoren M.H."/>
            <person name="Johannesson H."/>
        </authorList>
    </citation>
    <scope>NUCLEOTIDE SEQUENCE</scope>
    <source>
        <strain evidence="2">SMH4131-1</strain>
    </source>
</reference>
<dbReference type="AlphaFoldDB" id="A0AAE0IWU0"/>
<keyword evidence="1" id="KW-1133">Transmembrane helix</keyword>
<evidence type="ECO:0000313" key="3">
    <source>
        <dbReference type="Proteomes" id="UP001286456"/>
    </source>
</evidence>
<feature type="transmembrane region" description="Helical" evidence="1">
    <location>
        <begin position="70"/>
        <end position="96"/>
    </location>
</feature>
<reference evidence="2" key="1">
    <citation type="journal article" date="2023" name="Mol. Phylogenet. Evol.">
        <title>Genome-scale phylogeny and comparative genomics of the fungal order Sordariales.</title>
        <authorList>
            <person name="Hensen N."/>
            <person name="Bonometti L."/>
            <person name="Westerberg I."/>
            <person name="Brannstrom I.O."/>
            <person name="Guillou S."/>
            <person name="Cros-Aarteil S."/>
            <person name="Calhoun S."/>
            <person name="Haridas S."/>
            <person name="Kuo A."/>
            <person name="Mondo S."/>
            <person name="Pangilinan J."/>
            <person name="Riley R."/>
            <person name="LaButti K."/>
            <person name="Andreopoulos B."/>
            <person name="Lipzen A."/>
            <person name="Chen C."/>
            <person name="Yan M."/>
            <person name="Daum C."/>
            <person name="Ng V."/>
            <person name="Clum A."/>
            <person name="Steindorff A."/>
            <person name="Ohm R.A."/>
            <person name="Martin F."/>
            <person name="Silar P."/>
            <person name="Natvig D.O."/>
            <person name="Lalanne C."/>
            <person name="Gautier V."/>
            <person name="Ament-Velasquez S.L."/>
            <person name="Kruys A."/>
            <person name="Hutchinson M.I."/>
            <person name="Powell A.J."/>
            <person name="Barry K."/>
            <person name="Miller A.N."/>
            <person name="Grigoriev I.V."/>
            <person name="Debuchy R."/>
            <person name="Gladieux P."/>
            <person name="Hiltunen Thoren M."/>
            <person name="Johannesson H."/>
        </authorList>
    </citation>
    <scope>NUCLEOTIDE SEQUENCE</scope>
    <source>
        <strain evidence="2">SMH4131-1</strain>
    </source>
</reference>
<gene>
    <name evidence="2" type="ORF">B0T19DRAFT_105767</name>
</gene>
<dbReference type="Proteomes" id="UP001286456">
    <property type="component" value="Unassembled WGS sequence"/>
</dbReference>
<evidence type="ECO:0000256" key="1">
    <source>
        <dbReference type="SAM" id="Phobius"/>
    </source>
</evidence>
<accession>A0AAE0IWU0</accession>
<proteinExistence type="predicted"/>
<evidence type="ECO:0000313" key="2">
    <source>
        <dbReference type="EMBL" id="KAK3332535.1"/>
    </source>
</evidence>
<feature type="transmembrane region" description="Helical" evidence="1">
    <location>
        <begin position="44"/>
        <end position="64"/>
    </location>
</feature>
<protein>
    <submittedName>
        <fullName evidence="2">Uncharacterized protein</fullName>
    </submittedName>
</protein>
<organism evidence="2 3">
    <name type="scientific">Cercophora scortea</name>
    <dbReference type="NCBI Taxonomy" id="314031"/>
    <lineage>
        <taxon>Eukaryota</taxon>
        <taxon>Fungi</taxon>
        <taxon>Dikarya</taxon>
        <taxon>Ascomycota</taxon>
        <taxon>Pezizomycotina</taxon>
        <taxon>Sordariomycetes</taxon>
        <taxon>Sordariomycetidae</taxon>
        <taxon>Sordariales</taxon>
        <taxon>Lasiosphaeriaceae</taxon>
        <taxon>Cercophora</taxon>
    </lineage>
</organism>
<keyword evidence="3" id="KW-1185">Reference proteome</keyword>
<sequence>MGLYRTWGKIYSREFLPWPTSYLFTSRLGDSTGSGRFRGIRQTGFSYVGCMHAGWLVVVMVVVMKKTGNYFFFGLVFACLLDRSFIRSAVCLYCTIKVHVVYNKNQKEKYQPARPASTGWIGLAWLFYLDRPRARAALHCCLTGRVASECTAACQLRSILYVPHQAHSR</sequence>
<keyword evidence="1" id="KW-0812">Transmembrane</keyword>
<comment type="caution">
    <text evidence="2">The sequence shown here is derived from an EMBL/GenBank/DDBJ whole genome shotgun (WGS) entry which is preliminary data.</text>
</comment>
<keyword evidence="1" id="KW-0472">Membrane</keyword>
<dbReference type="EMBL" id="JAUEPO010000002">
    <property type="protein sequence ID" value="KAK3332535.1"/>
    <property type="molecule type" value="Genomic_DNA"/>
</dbReference>
<name>A0AAE0IWU0_9PEZI</name>